<evidence type="ECO:0000313" key="2">
    <source>
        <dbReference type="Proteomes" id="UP001319874"/>
    </source>
</evidence>
<keyword evidence="2" id="KW-1185">Reference proteome</keyword>
<gene>
    <name evidence="1" type="ORF">PTKU64_06820</name>
</gene>
<proteinExistence type="predicted"/>
<evidence type="ECO:0000313" key="1">
    <source>
        <dbReference type="EMBL" id="BCZ77007.1"/>
    </source>
</evidence>
<organism evidence="1 2">
    <name type="scientific">Paraburkholderia terrae</name>
    <dbReference type="NCBI Taxonomy" id="311230"/>
    <lineage>
        <taxon>Bacteria</taxon>
        <taxon>Pseudomonadati</taxon>
        <taxon>Pseudomonadota</taxon>
        <taxon>Betaproteobacteria</taxon>
        <taxon>Burkholderiales</taxon>
        <taxon>Burkholderiaceae</taxon>
        <taxon>Paraburkholderia</taxon>
    </lineage>
</organism>
<reference evidence="1 2" key="1">
    <citation type="journal article" date="2022" name="Front. Microbiol.">
        <title>Identification and characterization of a novel class of self-sufficient cytochrome P450 hydroxylase involved in cyclohexanecarboxylate degradation in Paraburkholderia terrae strain KU-64.</title>
        <authorList>
            <person name="Yamamoto T."/>
            <person name="Hasegawa Y."/>
            <person name="Iwaki H."/>
        </authorList>
    </citation>
    <scope>NUCLEOTIDE SEQUENCE [LARGE SCALE GENOMIC DNA]</scope>
    <source>
        <strain evidence="1 2">KU-64</strain>
    </source>
</reference>
<dbReference type="EMBL" id="AP024955">
    <property type="protein sequence ID" value="BCZ77007.1"/>
    <property type="molecule type" value="Genomic_DNA"/>
</dbReference>
<dbReference type="RefSeq" id="WP_229512766.1">
    <property type="nucleotide sequence ID" value="NZ_AP024955.1"/>
</dbReference>
<accession>A0ABM7TDR6</accession>
<sequence length="244" mass="26727">MQNPSIEEVTAAIEEVRVAMQAETPVLQNGYWEHKAFAPASTDTQDQLFHAVGAALSSWESAESALATLYVVLCDVETGSSYSAISRTFGSIPSSAGRRKIIKAAAEIYFGMHWQSHPIKKGLTDLLAAFTKAAERRDEFAHGQAYSFSINGESPGCFLFASQYIASRNLPFPLGNPEDPFSYLSSTYRYTAAEILDFARKFIELRDAVWRYIGSIRRILGRPGIALVMDLDAKAAKAAKAGDV</sequence>
<name>A0ABM7TDR6_9BURK</name>
<dbReference type="Proteomes" id="UP001319874">
    <property type="component" value="Chromosome 1"/>
</dbReference>
<protein>
    <submittedName>
        <fullName evidence="1">Uncharacterized protein</fullName>
    </submittedName>
</protein>